<proteinExistence type="predicted"/>
<feature type="compositionally biased region" description="Basic and acidic residues" evidence="1">
    <location>
        <begin position="115"/>
        <end position="125"/>
    </location>
</feature>
<protein>
    <recommendedName>
        <fullName evidence="4">Anaphase-promoting complex subunit 13</fullName>
    </recommendedName>
</protein>
<accession>A0A1Q5U1X4</accession>
<reference evidence="2 3" key="1">
    <citation type="submission" date="2016-10" db="EMBL/GenBank/DDBJ databases">
        <title>Genome sequence of the ascomycete fungus Penicillium subrubescens.</title>
        <authorList>
            <person name="De Vries R.P."/>
            <person name="Peng M."/>
            <person name="Dilokpimol A."/>
            <person name="Hilden K."/>
            <person name="Makela M.R."/>
            <person name="Grigoriev I."/>
            <person name="Riley R."/>
            <person name="Granchi Z."/>
        </authorList>
    </citation>
    <scope>NUCLEOTIDE SEQUENCE [LARGE SCALE GENOMIC DNA]</scope>
    <source>
        <strain evidence="2 3">CBS 132785</strain>
    </source>
</reference>
<keyword evidence="3" id="KW-1185">Reference proteome</keyword>
<feature type="compositionally biased region" description="Polar residues" evidence="1">
    <location>
        <begin position="92"/>
        <end position="114"/>
    </location>
</feature>
<dbReference type="AlphaFoldDB" id="A0A1Q5U1X4"/>
<comment type="caution">
    <text evidence="2">The sequence shown here is derived from an EMBL/GenBank/DDBJ whole genome shotgun (WGS) entry which is preliminary data.</text>
</comment>
<sequence length="189" mass="20989">MDDLNVTNPVLVHPKPTKVSTTSWVQQSLDFWETEGFEPVPTDDIDTEADVDDDNKSLLGQKLEQVQLELMCPNPKPSAGNSLLSLHDQINTPRKQRRPTSQPSAHETRSVQQTEMHHDPRPEESISYHPILIDPVLEPSAYAFSDSGSSMASSTDQEQNVGRLIANRVRQAAAHGGATCRTLRNRLSL</sequence>
<dbReference type="EMBL" id="MNBE01000598">
    <property type="protein sequence ID" value="OKP06486.1"/>
    <property type="molecule type" value="Genomic_DNA"/>
</dbReference>
<organism evidence="2 3">
    <name type="scientific">Penicillium subrubescens</name>
    <dbReference type="NCBI Taxonomy" id="1316194"/>
    <lineage>
        <taxon>Eukaryota</taxon>
        <taxon>Fungi</taxon>
        <taxon>Dikarya</taxon>
        <taxon>Ascomycota</taxon>
        <taxon>Pezizomycotina</taxon>
        <taxon>Eurotiomycetes</taxon>
        <taxon>Eurotiomycetidae</taxon>
        <taxon>Eurotiales</taxon>
        <taxon>Aspergillaceae</taxon>
        <taxon>Penicillium</taxon>
    </lineage>
</organism>
<gene>
    <name evidence="2" type="ORF">PENSUB_6476</name>
</gene>
<evidence type="ECO:0000313" key="3">
    <source>
        <dbReference type="Proteomes" id="UP000186955"/>
    </source>
</evidence>
<name>A0A1Q5U1X4_9EURO</name>
<evidence type="ECO:0000256" key="1">
    <source>
        <dbReference type="SAM" id="MobiDB-lite"/>
    </source>
</evidence>
<feature type="region of interest" description="Disordered" evidence="1">
    <location>
        <begin position="92"/>
        <end position="125"/>
    </location>
</feature>
<dbReference type="Proteomes" id="UP000186955">
    <property type="component" value="Unassembled WGS sequence"/>
</dbReference>
<evidence type="ECO:0008006" key="4">
    <source>
        <dbReference type="Google" id="ProtNLM"/>
    </source>
</evidence>
<evidence type="ECO:0000313" key="2">
    <source>
        <dbReference type="EMBL" id="OKP06486.1"/>
    </source>
</evidence>